<evidence type="ECO:0000256" key="3">
    <source>
        <dbReference type="ARBA" id="ARBA00022692"/>
    </source>
</evidence>
<dbReference type="Proteomes" id="UP000235460">
    <property type="component" value="Unassembled WGS sequence"/>
</dbReference>
<evidence type="ECO:0000256" key="6">
    <source>
        <dbReference type="ARBA" id="ARBA00038076"/>
    </source>
</evidence>
<feature type="domain" description="MacB-like periplasmic core" evidence="9">
    <location>
        <begin position="26"/>
        <end position="243"/>
    </location>
</feature>
<name>A0A2N7PM44_9BACT</name>
<dbReference type="InterPro" id="IPR050250">
    <property type="entry name" value="Macrolide_Exporter_MacB"/>
</dbReference>
<keyword evidence="2" id="KW-1003">Cell membrane</keyword>
<dbReference type="GO" id="GO:0022857">
    <property type="term" value="F:transmembrane transporter activity"/>
    <property type="evidence" value="ECO:0007669"/>
    <property type="project" value="TreeGrafter"/>
</dbReference>
<comment type="subcellular location">
    <subcellularLocation>
        <location evidence="1">Cell membrane</location>
        <topology evidence="1">Multi-pass membrane protein</topology>
    </subcellularLocation>
</comment>
<dbReference type="GO" id="GO:0005886">
    <property type="term" value="C:plasma membrane"/>
    <property type="evidence" value="ECO:0007669"/>
    <property type="project" value="UniProtKB-SubCell"/>
</dbReference>
<dbReference type="PANTHER" id="PTHR30572">
    <property type="entry name" value="MEMBRANE COMPONENT OF TRANSPORTER-RELATED"/>
    <property type="match status" value="1"/>
</dbReference>
<feature type="transmembrane region" description="Helical" evidence="7">
    <location>
        <begin position="364"/>
        <end position="387"/>
    </location>
</feature>
<keyword evidence="3 7" id="KW-0812">Transmembrane</keyword>
<dbReference type="Pfam" id="PF12704">
    <property type="entry name" value="MacB_PCD"/>
    <property type="match status" value="1"/>
</dbReference>
<accession>A0A2N7PM44</accession>
<feature type="transmembrane region" description="Helical" evidence="7">
    <location>
        <begin position="280"/>
        <end position="302"/>
    </location>
</feature>
<dbReference type="PANTHER" id="PTHR30572:SF4">
    <property type="entry name" value="ABC TRANSPORTER PERMEASE YTRF"/>
    <property type="match status" value="1"/>
</dbReference>
<feature type="transmembrane region" description="Helical" evidence="7">
    <location>
        <begin position="21"/>
        <end position="41"/>
    </location>
</feature>
<evidence type="ECO:0000313" key="11">
    <source>
        <dbReference type="Proteomes" id="UP000235460"/>
    </source>
</evidence>
<keyword evidence="5 7" id="KW-0472">Membrane</keyword>
<feature type="transmembrane region" description="Helical" evidence="7">
    <location>
        <begin position="329"/>
        <end position="352"/>
    </location>
</feature>
<evidence type="ECO:0000256" key="1">
    <source>
        <dbReference type="ARBA" id="ARBA00004651"/>
    </source>
</evidence>
<evidence type="ECO:0000256" key="7">
    <source>
        <dbReference type="SAM" id="Phobius"/>
    </source>
</evidence>
<dbReference type="Pfam" id="PF02687">
    <property type="entry name" value="FtsX"/>
    <property type="match status" value="1"/>
</dbReference>
<evidence type="ECO:0000313" key="10">
    <source>
        <dbReference type="EMBL" id="PMP65747.1"/>
    </source>
</evidence>
<sequence>MKISFFQFLKDIFKELLSNKINFLFMCLALTISLIALNTIYSLGLSAKKQVLDALASVQFGKDAMLIIAGGGRIIGLTTTRTDTLKLEDVEEIKKLDFVTLASPMSRGTLEVSYKDFAEKLRVEGVFPNYTIANNWYPKIGRFINENDLKSMTKVCVLGADIPERLNTKNIIGEKIKIAGETFEVIGVLESKPSFGHFRRDESVIIPFTTAQRRVFNKDYIDAVKLLFREGTDMKMAENKIREILRKRHNLFGIAPDDFRIITPDLAISVFTKTMRTINVFLLAIALISLIISGVIIMNLMYANIEEKAPIIALRIALGASSKKIIEHYLIMSLFIAIISGIAGWILSLFLMEIISFFTPLKPIFSWWIFLLSFLFASFTGISFTLIPAIRASQIDPAILLKSL</sequence>
<dbReference type="InterPro" id="IPR025857">
    <property type="entry name" value="MacB_PCD"/>
</dbReference>
<dbReference type="AlphaFoldDB" id="A0A2N7PM44"/>
<organism evidence="10 11">
    <name type="scientific">Thermodesulfobacterium geofontis</name>
    <dbReference type="NCBI Taxonomy" id="1295609"/>
    <lineage>
        <taxon>Bacteria</taxon>
        <taxon>Pseudomonadati</taxon>
        <taxon>Thermodesulfobacteriota</taxon>
        <taxon>Thermodesulfobacteria</taxon>
        <taxon>Thermodesulfobacteriales</taxon>
        <taxon>Thermodesulfobacteriaceae</taxon>
        <taxon>Thermodesulfobacterium</taxon>
    </lineage>
</organism>
<protein>
    <submittedName>
        <fullName evidence="10">Uncharacterized protein</fullName>
    </submittedName>
</protein>
<evidence type="ECO:0000256" key="4">
    <source>
        <dbReference type="ARBA" id="ARBA00022989"/>
    </source>
</evidence>
<evidence type="ECO:0000256" key="2">
    <source>
        <dbReference type="ARBA" id="ARBA00022475"/>
    </source>
</evidence>
<comment type="similarity">
    <text evidence="6">Belongs to the ABC-4 integral membrane protein family.</text>
</comment>
<keyword evidence="4 7" id="KW-1133">Transmembrane helix</keyword>
<feature type="domain" description="ABC3 transporter permease C-terminal" evidence="8">
    <location>
        <begin position="284"/>
        <end position="397"/>
    </location>
</feature>
<reference evidence="10 11" key="1">
    <citation type="submission" date="2018-01" db="EMBL/GenBank/DDBJ databases">
        <title>Metagenomic assembled genomes from two thermal pools in the Uzon Caldera, Kamchatka, Russia.</title>
        <authorList>
            <person name="Wilkins L."/>
            <person name="Ettinger C."/>
        </authorList>
    </citation>
    <scope>NUCLEOTIDE SEQUENCE [LARGE SCALE GENOMIC DNA]</scope>
    <source>
        <strain evidence="10">ZAV-08</strain>
    </source>
</reference>
<gene>
    <name evidence="10" type="ORF">C0190_06405</name>
</gene>
<evidence type="ECO:0000259" key="8">
    <source>
        <dbReference type="Pfam" id="PF02687"/>
    </source>
</evidence>
<dbReference type="EMBL" id="PNIK01000091">
    <property type="protein sequence ID" value="PMP65747.1"/>
    <property type="molecule type" value="Genomic_DNA"/>
</dbReference>
<dbReference type="InterPro" id="IPR003838">
    <property type="entry name" value="ABC3_permease_C"/>
</dbReference>
<evidence type="ECO:0000256" key="5">
    <source>
        <dbReference type="ARBA" id="ARBA00023136"/>
    </source>
</evidence>
<evidence type="ECO:0000259" key="9">
    <source>
        <dbReference type="Pfam" id="PF12704"/>
    </source>
</evidence>
<comment type="caution">
    <text evidence="10">The sequence shown here is derived from an EMBL/GenBank/DDBJ whole genome shotgun (WGS) entry which is preliminary data.</text>
</comment>
<proteinExistence type="inferred from homology"/>